<dbReference type="InterPro" id="IPR029068">
    <property type="entry name" value="Glyas_Bleomycin-R_OHBP_Dase"/>
</dbReference>
<evidence type="ECO:0000313" key="1">
    <source>
        <dbReference type="EMBL" id="SDD29922.1"/>
    </source>
</evidence>
<reference evidence="1 2" key="1">
    <citation type="submission" date="2016-10" db="EMBL/GenBank/DDBJ databases">
        <authorList>
            <person name="de Groot N.N."/>
        </authorList>
    </citation>
    <scope>NUCLEOTIDE SEQUENCE [LARGE SCALE GENOMIC DNA]</scope>
    <source>
        <strain evidence="1 2">CGMCC 4.5506</strain>
    </source>
</reference>
<proteinExistence type="predicted"/>
<dbReference type="Gene3D" id="3.10.180.10">
    <property type="entry name" value="2,3-Dihydroxybiphenyl 1,2-Dioxygenase, domain 1"/>
    <property type="match status" value="1"/>
</dbReference>
<dbReference type="InterPro" id="IPR025870">
    <property type="entry name" value="Glyoxalase-like_dom"/>
</dbReference>
<accession>A0A222W130</accession>
<dbReference type="OrthoDB" id="4152030at2"/>
<dbReference type="AlphaFoldDB" id="A0A222W130"/>
<organism evidence="1 2">
    <name type="scientific">Prauserella marina</name>
    <dbReference type="NCBI Taxonomy" id="530584"/>
    <lineage>
        <taxon>Bacteria</taxon>
        <taxon>Bacillati</taxon>
        <taxon>Actinomycetota</taxon>
        <taxon>Actinomycetes</taxon>
        <taxon>Pseudonocardiales</taxon>
        <taxon>Pseudonocardiaceae</taxon>
        <taxon>Prauserella</taxon>
    </lineage>
</organism>
<gene>
    <name evidence="1" type="ORF">SAMN05421630_107184</name>
</gene>
<dbReference type="SUPFAM" id="SSF54593">
    <property type="entry name" value="Glyoxalase/Bleomycin resistance protein/Dihydroxybiphenyl dioxygenase"/>
    <property type="match status" value="1"/>
</dbReference>
<name>A0A222W130_9PSEU</name>
<dbReference type="EMBL" id="FMZE01000007">
    <property type="protein sequence ID" value="SDD29922.1"/>
    <property type="molecule type" value="Genomic_DNA"/>
</dbReference>
<dbReference type="RefSeq" id="WP_091807479.1">
    <property type="nucleotide sequence ID" value="NZ_CP016353.1"/>
</dbReference>
<protein>
    <submittedName>
        <fullName evidence="1">Glyoxalase-like domain-containing protein</fullName>
    </submittedName>
</protein>
<evidence type="ECO:0000313" key="2">
    <source>
        <dbReference type="Proteomes" id="UP000199494"/>
    </source>
</evidence>
<sequence>MGSDLSRLHHVGHVVEDLGSALALYRRLGFTLPPPSVPVMARAAGTEPRPFGAANTHADFATSFIELATRVREDSPVAGARFVPLQAPDDVLQELVDKIETTSANLAACLERFAGLHILMFSSPDVESAAARLSASGVAHGGVNTARRPVETERGTVSEIVSYVEFDGEPGARPGAVAEGRIGIAGELDPAIQGSRCAEHANGAFDLVDVVLCVSDDALPATVDRYRTCLGRQPRQDGRLAVFELEGSRLSVVPASRLATLLPGEAPPSLPALVSYTVAVRDLGVTAKLLRDNDIPVHDTGEGDIFVPGADAFGAAIVFREPTL</sequence>
<dbReference type="KEGG" id="pmad:BAY61_24910"/>
<dbReference type="STRING" id="530584.SAMN05421630_107184"/>
<dbReference type="Proteomes" id="UP000199494">
    <property type="component" value="Unassembled WGS sequence"/>
</dbReference>
<keyword evidence="2" id="KW-1185">Reference proteome</keyword>
<dbReference type="Pfam" id="PF13468">
    <property type="entry name" value="Glyoxalase_3"/>
    <property type="match status" value="1"/>
</dbReference>